<evidence type="ECO:0000313" key="2">
    <source>
        <dbReference type="Proteomes" id="UP000838756"/>
    </source>
</evidence>
<sequence length="71" mass="8114">MYICWLEIEIQCIYGLSLLQQLGNGIPKCYPTTLWEPIFYNAAEAAAIVDPPTRGKRRQQLQEVTGKNRAM</sequence>
<proteinExistence type="predicted"/>
<name>A0A8S4RND7_9NEOP</name>
<evidence type="ECO:0000313" key="1">
    <source>
        <dbReference type="EMBL" id="CAH2238296.1"/>
    </source>
</evidence>
<reference evidence="1" key="1">
    <citation type="submission" date="2022-03" db="EMBL/GenBank/DDBJ databases">
        <authorList>
            <person name="Lindestad O."/>
        </authorList>
    </citation>
    <scope>NUCLEOTIDE SEQUENCE</scope>
</reference>
<dbReference type="Proteomes" id="UP000838756">
    <property type="component" value="Unassembled WGS sequence"/>
</dbReference>
<dbReference type="AlphaFoldDB" id="A0A8S4RND7"/>
<dbReference type="EMBL" id="CAKXAJ010025330">
    <property type="protein sequence ID" value="CAH2238296.1"/>
    <property type="molecule type" value="Genomic_DNA"/>
</dbReference>
<accession>A0A8S4RND7</accession>
<comment type="caution">
    <text evidence="1">The sequence shown here is derived from an EMBL/GenBank/DDBJ whole genome shotgun (WGS) entry which is preliminary data.</text>
</comment>
<keyword evidence="2" id="KW-1185">Reference proteome</keyword>
<organism evidence="1 2">
    <name type="scientific">Pararge aegeria aegeria</name>
    <dbReference type="NCBI Taxonomy" id="348720"/>
    <lineage>
        <taxon>Eukaryota</taxon>
        <taxon>Metazoa</taxon>
        <taxon>Ecdysozoa</taxon>
        <taxon>Arthropoda</taxon>
        <taxon>Hexapoda</taxon>
        <taxon>Insecta</taxon>
        <taxon>Pterygota</taxon>
        <taxon>Neoptera</taxon>
        <taxon>Endopterygota</taxon>
        <taxon>Lepidoptera</taxon>
        <taxon>Glossata</taxon>
        <taxon>Ditrysia</taxon>
        <taxon>Papilionoidea</taxon>
        <taxon>Nymphalidae</taxon>
        <taxon>Satyrinae</taxon>
        <taxon>Satyrini</taxon>
        <taxon>Parargina</taxon>
        <taxon>Pararge</taxon>
    </lineage>
</organism>
<gene>
    <name evidence="1" type="primary">jg17463</name>
    <name evidence="1" type="ORF">PAEG_LOCUS15412</name>
</gene>
<protein>
    <submittedName>
        <fullName evidence="1">Jg17463 protein</fullName>
    </submittedName>
</protein>